<dbReference type="RefSeq" id="WP_408084536.1">
    <property type="nucleotide sequence ID" value="NZ_JBELPZ010000006.1"/>
</dbReference>
<dbReference type="Gene3D" id="3.20.20.105">
    <property type="entry name" value="Queuine tRNA-ribosyltransferase-like"/>
    <property type="match status" value="1"/>
</dbReference>
<dbReference type="EMBL" id="JBELPZ010000006">
    <property type="protein sequence ID" value="MFL9844285.1"/>
    <property type="molecule type" value="Genomic_DNA"/>
</dbReference>
<evidence type="ECO:0000313" key="7">
    <source>
        <dbReference type="Proteomes" id="UP001629156"/>
    </source>
</evidence>
<dbReference type="NCBIfam" id="TIGR00449">
    <property type="entry name" value="tgt_general"/>
    <property type="match status" value="1"/>
</dbReference>
<keyword evidence="4" id="KW-0671">Queuosine biosynthesis</keyword>
<dbReference type="InterPro" id="IPR050076">
    <property type="entry name" value="ArchSynthase1/Queuine_TRR"/>
</dbReference>
<dbReference type="HAMAP" id="MF_00168">
    <property type="entry name" value="Q_tRNA_Tgt"/>
    <property type="match status" value="1"/>
</dbReference>
<dbReference type="Proteomes" id="UP001629156">
    <property type="component" value="Unassembled WGS sequence"/>
</dbReference>
<comment type="subunit">
    <text evidence="4">Homodimer. Within each dimer, one monomer is responsible for RNA recognition and catalysis, while the other monomer binds to the replacement base PreQ1.</text>
</comment>
<evidence type="ECO:0000259" key="5">
    <source>
        <dbReference type="Pfam" id="PF01702"/>
    </source>
</evidence>
<name>A0ABW8YWD8_9FLAO</name>
<dbReference type="InterPro" id="IPR004803">
    <property type="entry name" value="TGT"/>
</dbReference>
<gene>
    <name evidence="4 6" type="primary">tgt</name>
    <name evidence="6" type="ORF">ABS766_07635</name>
</gene>
<feature type="binding site" evidence="4">
    <location>
        <position position="146"/>
    </location>
    <ligand>
        <name>substrate</name>
    </ligand>
</feature>
<accession>A0ABW8YWD8</accession>
<comment type="pathway">
    <text evidence="4">tRNA modification; tRNA-queuosine biosynthesis.</text>
</comment>
<evidence type="ECO:0000313" key="6">
    <source>
        <dbReference type="EMBL" id="MFL9844285.1"/>
    </source>
</evidence>
<dbReference type="EC" id="2.4.2.29" evidence="4"/>
<keyword evidence="3 4" id="KW-0819">tRNA processing</keyword>
<evidence type="ECO:0000256" key="1">
    <source>
        <dbReference type="ARBA" id="ARBA00022676"/>
    </source>
</evidence>
<dbReference type="InterPro" id="IPR002616">
    <property type="entry name" value="tRNA_ribo_trans-like"/>
</dbReference>
<evidence type="ECO:0000256" key="3">
    <source>
        <dbReference type="ARBA" id="ARBA00022694"/>
    </source>
</evidence>
<dbReference type="GO" id="GO:0016757">
    <property type="term" value="F:glycosyltransferase activity"/>
    <property type="evidence" value="ECO:0007669"/>
    <property type="project" value="UniProtKB-KW"/>
</dbReference>
<dbReference type="Pfam" id="PF01702">
    <property type="entry name" value="TGT"/>
    <property type="match status" value="1"/>
</dbReference>
<keyword evidence="2 4" id="KW-0808">Transferase</keyword>
<feature type="active site" description="Proton acceptor" evidence="4">
    <location>
        <position position="92"/>
    </location>
</feature>
<comment type="function">
    <text evidence="4">Catalyzes the base-exchange of a guanine (G) residue with the queuine precursor 7-aminomethyl-7-deazaguanine (PreQ1) at position 34 (anticodon wobble position) in tRNAs with GU(N) anticodons (tRNA-Asp, -Asn, -His and -Tyr). Catalysis occurs through a double-displacement mechanism. The nucleophile active site attacks the C1' of nucleotide 34 to detach the guanine base from the RNA, forming a covalent enzyme-RNA intermediate. The proton acceptor active site deprotonates the incoming PreQ1, allowing a nucleophilic attack on the C1' of the ribose to form the product. After dissociation, two additional enzymatic reactions on the tRNA convert PreQ1 to queuine (Q), resulting in the hypermodified nucleoside queuosine (7-(((4,5-cis-dihydroxy-2-cyclopenten-1-yl)amino)methyl)-7-deazaguanosine).</text>
</comment>
<organism evidence="6 7">
    <name type="scientific">Flavobacterium rhizosphaerae</name>
    <dbReference type="NCBI Taxonomy" id="3163298"/>
    <lineage>
        <taxon>Bacteria</taxon>
        <taxon>Pseudomonadati</taxon>
        <taxon>Bacteroidota</taxon>
        <taxon>Flavobacteriia</taxon>
        <taxon>Flavobacteriales</taxon>
        <taxon>Flavobacteriaceae</taxon>
        <taxon>Flavobacterium</taxon>
    </lineage>
</organism>
<comment type="catalytic activity">
    <reaction evidence="4">
        <text>7-aminomethyl-7-carbaguanine + guanosine(34) in tRNA = 7-aminomethyl-7-carbaguanosine(34) in tRNA + guanine</text>
        <dbReference type="Rhea" id="RHEA:24104"/>
        <dbReference type="Rhea" id="RHEA-COMP:10341"/>
        <dbReference type="Rhea" id="RHEA-COMP:10342"/>
        <dbReference type="ChEBI" id="CHEBI:16235"/>
        <dbReference type="ChEBI" id="CHEBI:58703"/>
        <dbReference type="ChEBI" id="CHEBI:74269"/>
        <dbReference type="ChEBI" id="CHEBI:82833"/>
        <dbReference type="EC" id="2.4.2.29"/>
    </reaction>
</comment>
<feature type="region of interest" description="RNA binding" evidence="4">
    <location>
        <begin position="252"/>
        <end position="258"/>
    </location>
</feature>
<proteinExistence type="inferred from homology"/>
<feature type="binding site" evidence="4">
    <location>
        <position position="221"/>
    </location>
    <ligand>
        <name>substrate</name>
    </ligand>
</feature>
<dbReference type="PANTHER" id="PTHR46499:SF1">
    <property type="entry name" value="QUEUINE TRNA-RIBOSYLTRANSFERASE"/>
    <property type="match status" value="1"/>
</dbReference>
<comment type="similarity">
    <text evidence="4">Belongs to the queuine tRNA-ribosyltransferase family.</text>
</comment>
<keyword evidence="7" id="KW-1185">Reference proteome</keyword>
<sequence>MKFDLITKDPQTKARAGEITTDHGTIQTPIFMPVGTAGTVKGVHQRELKDDINPDIILGNTYHLYLRPQLDILEKAGGLHKFMNWDRPILTDSGGYQVYSLSANRKIKEEGVKFKSHIDGSYHFFSPESVMEIQRTIGADIIMAFDECTPYPCDYRYAKRSMHMTHRWLDRCIAHLDKVPYKYGYTQAFFPIVQGSTYTDLRQESSEYIANAGAVGNAIGGLSVGEPAEEMYAMTDVVCNILPEDKPRYLMGVGTPINILENIALGIDMFDCVMPTRNARNGMLFTANGTINIKNKKWEDDFSPIDEMGITFVDTEYTKAYLRHLFAANEYLGKQIATIHNLGFYMWLVREARKHIIEGDFRQWKEMMVKNMSQRL</sequence>
<dbReference type="InterPro" id="IPR036511">
    <property type="entry name" value="TGT-like_sf"/>
</dbReference>
<protein>
    <recommendedName>
        <fullName evidence="4">Queuine tRNA-ribosyltransferase</fullName>
        <ecNumber evidence="4">2.4.2.29</ecNumber>
    </recommendedName>
    <alternativeName>
        <fullName evidence="4">Guanine insertion enzyme</fullName>
    </alternativeName>
    <alternativeName>
        <fullName evidence="4">tRNA-guanine transglycosylase</fullName>
    </alternativeName>
</protein>
<evidence type="ECO:0000256" key="2">
    <source>
        <dbReference type="ARBA" id="ARBA00022679"/>
    </source>
</evidence>
<feature type="binding site" evidence="4">
    <location>
        <position position="194"/>
    </location>
    <ligand>
        <name>substrate</name>
    </ligand>
</feature>
<dbReference type="NCBIfam" id="TIGR00430">
    <property type="entry name" value="Q_tRNA_tgt"/>
    <property type="match status" value="1"/>
</dbReference>
<comment type="caution">
    <text evidence="4">Lacks conserved residue(s) required for the propagation of feature annotation.</text>
</comment>
<keyword evidence="1 4" id="KW-0328">Glycosyltransferase</keyword>
<dbReference type="SUPFAM" id="SSF51713">
    <property type="entry name" value="tRNA-guanine transglycosylase"/>
    <property type="match status" value="1"/>
</dbReference>
<dbReference type="PANTHER" id="PTHR46499">
    <property type="entry name" value="QUEUINE TRNA-RIBOSYLTRANSFERASE"/>
    <property type="match status" value="1"/>
</dbReference>
<reference evidence="6 7" key="1">
    <citation type="submission" date="2024-06" db="EMBL/GenBank/DDBJ databases">
        <authorList>
            <person name="Kaempfer P."/>
            <person name="Viver T."/>
        </authorList>
    </citation>
    <scope>NUCLEOTIDE SEQUENCE [LARGE SCALE GENOMIC DNA]</scope>
    <source>
        <strain evidence="6 7">ST-119</strain>
    </source>
</reference>
<evidence type="ECO:0000256" key="4">
    <source>
        <dbReference type="HAMAP-Rule" id="MF_00168"/>
    </source>
</evidence>
<feature type="binding site" evidence="4">
    <location>
        <begin position="92"/>
        <end position="96"/>
    </location>
    <ligand>
        <name>substrate</name>
    </ligand>
</feature>
<comment type="caution">
    <text evidence="6">The sequence shown here is derived from an EMBL/GenBank/DDBJ whole genome shotgun (WGS) entry which is preliminary data.</text>
</comment>
<feature type="region of interest" description="RNA binding; important for wobble base 34 recognition" evidence="4">
    <location>
        <begin position="276"/>
        <end position="280"/>
    </location>
</feature>
<feature type="domain" description="tRNA-guanine(15) transglycosylase-like" evidence="5">
    <location>
        <begin position="12"/>
        <end position="373"/>
    </location>
</feature>
<feature type="active site" description="Nucleophile" evidence="4">
    <location>
        <position position="271"/>
    </location>
</feature>